<name>A0A8J3E7C4_9PROT</name>
<dbReference type="RefSeq" id="WP_189050953.1">
    <property type="nucleotide sequence ID" value="NZ_BMJQ01000015.1"/>
</dbReference>
<dbReference type="EMBL" id="BMJQ01000015">
    <property type="protein sequence ID" value="GGF38207.1"/>
    <property type="molecule type" value="Genomic_DNA"/>
</dbReference>
<gene>
    <name evidence="2" type="ORF">GCM10011611_50710</name>
</gene>
<feature type="domain" description="Glycosyltransferase subfamily 4-like N-terminal" evidence="1">
    <location>
        <begin position="17"/>
        <end position="181"/>
    </location>
</feature>
<reference evidence="2" key="1">
    <citation type="journal article" date="2014" name="Int. J. Syst. Evol. Microbiol.">
        <title>Complete genome sequence of Corynebacterium casei LMG S-19264T (=DSM 44701T), isolated from a smear-ripened cheese.</title>
        <authorList>
            <consortium name="US DOE Joint Genome Institute (JGI-PGF)"/>
            <person name="Walter F."/>
            <person name="Albersmeier A."/>
            <person name="Kalinowski J."/>
            <person name="Ruckert C."/>
        </authorList>
    </citation>
    <scope>NUCLEOTIDE SEQUENCE</scope>
    <source>
        <strain evidence="2">CGMCC 1.15725</strain>
    </source>
</reference>
<dbReference type="SUPFAM" id="SSF53756">
    <property type="entry name" value="UDP-Glycosyltransferase/glycogen phosphorylase"/>
    <property type="match status" value="1"/>
</dbReference>
<protein>
    <recommendedName>
        <fullName evidence="1">Glycosyltransferase subfamily 4-like N-terminal domain-containing protein</fullName>
    </recommendedName>
</protein>
<evidence type="ECO:0000259" key="1">
    <source>
        <dbReference type="Pfam" id="PF13439"/>
    </source>
</evidence>
<dbReference type="CDD" id="cd03801">
    <property type="entry name" value="GT4_PimA-like"/>
    <property type="match status" value="1"/>
</dbReference>
<dbReference type="Gene3D" id="3.40.50.2000">
    <property type="entry name" value="Glycogen Phosphorylase B"/>
    <property type="match status" value="2"/>
</dbReference>
<evidence type="ECO:0000313" key="3">
    <source>
        <dbReference type="Proteomes" id="UP000646365"/>
    </source>
</evidence>
<sequence>MTGPGSRVLLWQWQRRGGGPKYTLELARALAERGRVEPALSVSRQAEILESYRALGLPTQEIDTYRSGLGFLAATMRLTSVRAAFRDYLKRQRIDTVIATMSHLWNPIMVGLIRPAGARLVTVVHDAASHPGDGHPLRQRMIARELRASDRVVTLSDHVGAGVRANFGYPAARMAVIPHGIFRFDSEPIRAREWPEGRPFRFLFFGRLLPYKGLDLLMAAVERIDPQVPFELTIVGSGDLGPLAERIAADPRVRLDQRWIPETEVGRIFAAADATVAPYREASQSGVLAASYGAGLPMIATPVGGLVEQIAPYGTGLIAADMTPDAFAAAMTRLATEPALYRMLAAKAVETAEGPLSWNRIAQQFEDVIAGHSGQDAS</sequence>
<dbReference type="Pfam" id="PF13439">
    <property type="entry name" value="Glyco_transf_4"/>
    <property type="match status" value="1"/>
</dbReference>
<dbReference type="PANTHER" id="PTHR12526">
    <property type="entry name" value="GLYCOSYLTRANSFERASE"/>
    <property type="match status" value="1"/>
</dbReference>
<keyword evidence="3" id="KW-1185">Reference proteome</keyword>
<evidence type="ECO:0000313" key="2">
    <source>
        <dbReference type="EMBL" id="GGF38207.1"/>
    </source>
</evidence>
<dbReference type="Proteomes" id="UP000646365">
    <property type="component" value="Unassembled WGS sequence"/>
</dbReference>
<accession>A0A8J3E7C4</accession>
<comment type="caution">
    <text evidence="2">The sequence shown here is derived from an EMBL/GenBank/DDBJ whole genome shotgun (WGS) entry which is preliminary data.</text>
</comment>
<dbReference type="AlphaFoldDB" id="A0A8J3E7C4"/>
<dbReference type="Pfam" id="PF13692">
    <property type="entry name" value="Glyco_trans_1_4"/>
    <property type="match status" value="1"/>
</dbReference>
<dbReference type="GO" id="GO:0016757">
    <property type="term" value="F:glycosyltransferase activity"/>
    <property type="evidence" value="ECO:0007669"/>
    <property type="project" value="UniProtKB-ARBA"/>
</dbReference>
<organism evidence="2 3">
    <name type="scientific">Aliidongia dinghuensis</name>
    <dbReference type="NCBI Taxonomy" id="1867774"/>
    <lineage>
        <taxon>Bacteria</taxon>
        <taxon>Pseudomonadati</taxon>
        <taxon>Pseudomonadota</taxon>
        <taxon>Alphaproteobacteria</taxon>
        <taxon>Rhodospirillales</taxon>
        <taxon>Dongiaceae</taxon>
        <taxon>Aliidongia</taxon>
    </lineage>
</organism>
<proteinExistence type="predicted"/>
<dbReference type="InterPro" id="IPR028098">
    <property type="entry name" value="Glyco_trans_4-like_N"/>
</dbReference>
<reference evidence="2" key="2">
    <citation type="submission" date="2020-09" db="EMBL/GenBank/DDBJ databases">
        <authorList>
            <person name="Sun Q."/>
            <person name="Zhou Y."/>
        </authorList>
    </citation>
    <scope>NUCLEOTIDE SEQUENCE</scope>
    <source>
        <strain evidence="2">CGMCC 1.15725</strain>
    </source>
</reference>